<dbReference type="RefSeq" id="WP_054232974.1">
    <property type="nucleotide sequence ID" value="NZ_CP107955.1"/>
</dbReference>
<evidence type="ECO:0000256" key="2">
    <source>
        <dbReference type="ARBA" id="ARBA00023125"/>
    </source>
</evidence>
<evidence type="ECO:0000313" key="9">
    <source>
        <dbReference type="Proteomes" id="UP001257627"/>
    </source>
</evidence>
<keyword evidence="3" id="KW-0804">Transcription</keyword>
<dbReference type="InterPro" id="IPR001647">
    <property type="entry name" value="HTH_TetR"/>
</dbReference>
<dbReference type="InterPro" id="IPR036271">
    <property type="entry name" value="Tet_transcr_reg_TetR-rel_C_sf"/>
</dbReference>
<dbReference type="SUPFAM" id="SSF48498">
    <property type="entry name" value="Tetracyclin repressor-like, C-terminal domain"/>
    <property type="match status" value="1"/>
</dbReference>
<dbReference type="Gene3D" id="1.10.10.60">
    <property type="entry name" value="Homeodomain-like"/>
    <property type="match status" value="1"/>
</dbReference>
<evidence type="ECO:0000259" key="5">
    <source>
        <dbReference type="PROSITE" id="PS50977"/>
    </source>
</evidence>
<dbReference type="InterPro" id="IPR050109">
    <property type="entry name" value="HTH-type_TetR-like_transc_reg"/>
</dbReference>
<dbReference type="PANTHER" id="PTHR30055">
    <property type="entry name" value="HTH-TYPE TRANSCRIPTIONAL REGULATOR RUTR"/>
    <property type="match status" value="1"/>
</dbReference>
<feature type="DNA-binding region" description="H-T-H motif" evidence="4">
    <location>
        <begin position="30"/>
        <end position="49"/>
    </location>
</feature>
<dbReference type="GO" id="GO:0003700">
    <property type="term" value="F:DNA-binding transcription factor activity"/>
    <property type="evidence" value="ECO:0007669"/>
    <property type="project" value="TreeGrafter"/>
</dbReference>
<dbReference type="EMBL" id="JARAKF010000001">
    <property type="protein sequence ID" value="MDU8999612.1"/>
    <property type="molecule type" value="Genomic_DNA"/>
</dbReference>
<organism evidence="7 8">
    <name type="scientific">Streptomyces mirabilis</name>
    <dbReference type="NCBI Taxonomy" id="68239"/>
    <lineage>
        <taxon>Bacteria</taxon>
        <taxon>Bacillati</taxon>
        <taxon>Actinomycetota</taxon>
        <taxon>Actinomycetes</taxon>
        <taxon>Kitasatosporales</taxon>
        <taxon>Streptomycetaceae</taxon>
        <taxon>Streptomyces</taxon>
    </lineage>
</organism>
<sequence>MPSTRRTARQTDLLERLVALLAAEGFASFTLDELTERLRCSKTTLYQLAGSKQELVREAVKHYFRSAAEAIEKQVADTSAPAERVVVYLNAVAQQLRPLSRRFLDDMAGFEPAREVYEANTRLAAGRIRQLIADGVAAGAFRDVHAAFVGEVVAATMQEIQRGEVSARTGLTDAEAYAELASLIVHAVSP</sequence>
<reference evidence="6 9" key="2">
    <citation type="submission" date="2023-02" db="EMBL/GenBank/DDBJ databases">
        <authorList>
            <person name="Maleckis M."/>
        </authorList>
    </citation>
    <scope>NUCLEOTIDE SEQUENCE [LARGE SCALE GENOMIC DNA]</scope>
    <source>
        <strain evidence="6 9">P8-A2</strain>
    </source>
</reference>
<dbReference type="Proteomes" id="UP001257627">
    <property type="component" value="Unassembled WGS sequence"/>
</dbReference>
<dbReference type="GO" id="GO:0000976">
    <property type="term" value="F:transcription cis-regulatory region binding"/>
    <property type="evidence" value="ECO:0007669"/>
    <property type="project" value="TreeGrafter"/>
</dbReference>
<dbReference type="Gene3D" id="1.10.357.10">
    <property type="entry name" value="Tetracycline Repressor, domain 2"/>
    <property type="match status" value="1"/>
</dbReference>
<feature type="domain" description="HTH tetR-type" evidence="5">
    <location>
        <begin position="7"/>
        <end position="67"/>
    </location>
</feature>
<dbReference type="Proteomes" id="UP000181942">
    <property type="component" value="Unassembled WGS sequence"/>
</dbReference>
<keyword evidence="9" id="KW-1185">Reference proteome</keyword>
<keyword evidence="2 4" id="KW-0238">DNA-binding</keyword>
<dbReference type="PROSITE" id="PS50977">
    <property type="entry name" value="HTH_TETR_2"/>
    <property type="match status" value="1"/>
</dbReference>
<dbReference type="AlphaFoldDB" id="A0A1I2AIS4"/>
<dbReference type="OrthoDB" id="5181477at2"/>
<evidence type="ECO:0000313" key="8">
    <source>
        <dbReference type="Proteomes" id="UP000181942"/>
    </source>
</evidence>
<evidence type="ECO:0000256" key="3">
    <source>
        <dbReference type="ARBA" id="ARBA00023163"/>
    </source>
</evidence>
<evidence type="ECO:0000256" key="4">
    <source>
        <dbReference type="PROSITE-ProRule" id="PRU00335"/>
    </source>
</evidence>
<dbReference type="InterPro" id="IPR009057">
    <property type="entry name" value="Homeodomain-like_sf"/>
</dbReference>
<gene>
    <name evidence="6" type="ORF">PU648_46125</name>
    <name evidence="7" type="ORF">SAMN02787118_101674</name>
</gene>
<reference evidence="7 8" key="1">
    <citation type="submission" date="2016-10" db="EMBL/GenBank/DDBJ databases">
        <authorList>
            <person name="de Groot N.N."/>
        </authorList>
    </citation>
    <scope>NUCLEOTIDE SEQUENCE [LARGE SCALE GENOMIC DNA]</scope>
    <source>
        <strain evidence="7 8">OK461</strain>
    </source>
</reference>
<protein>
    <submittedName>
        <fullName evidence="6">TetR/AcrR family transcriptional regulator</fullName>
    </submittedName>
    <submittedName>
        <fullName evidence="7">Transcriptional regulator, TetR family</fullName>
    </submittedName>
</protein>
<dbReference type="EMBL" id="FONR01000001">
    <property type="protein sequence ID" value="SFE42853.1"/>
    <property type="molecule type" value="Genomic_DNA"/>
</dbReference>
<dbReference type="Pfam" id="PF00440">
    <property type="entry name" value="TetR_N"/>
    <property type="match status" value="1"/>
</dbReference>
<dbReference type="GeneID" id="93995770"/>
<name>A0A1I2AIS4_9ACTN</name>
<proteinExistence type="predicted"/>
<keyword evidence="1" id="KW-0805">Transcription regulation</keyword>
<evidence type="ECO:0000313" key="6">
    <source>
        <dbReference type="EMBL" id="MDU8999612.1"/>
    </source>
</evidence>
<evidence type="ECO:0000256" key="1">
    <source>
        <dbReference type="ARBA" id="ARBA00023015"/>
    </source>
</evidence>
<dbReference type="SUPFAM" id="SSF46689">
    <property type="entry name" value="Homeodomain-like"/>
    <property type="match status" value="1"/>
</dbReference>
<dbReference type="PANTHER" id="PTHR30055:SF234">
    <property type="entry name" value="HTH-TYPE TRANSCRIPTIONAL REGULATOR BETI"/>
    <property type="match status" value="1"/>
</dbReference>
<evidence type="ECO:0000313" key="7">
    <source>
        <dbReference type="EMBL" id="SFE42853.1"/>
    </source>
</evidence>
<accession>A0A1I2AIS4</accession>